<organism evidence="1 2">
    <name type="scientific">Lysobacter capsici AZ78</name>
    <dbReference type="NCBI Taxonomy" id="1444315"/>
    <lineage>
        <taxon>Bacteria</taxon>
        <taxon>Pseudomonadati</taxon>
        <taxon>Pseudomonadota</taxon>
        <taxon>Gammaproteobacteria</taxon>
        <taxon>Lysobacterales</taxon>
        <taxon>Lysobacteraceae</taxon>
        <taxon>Lysobacter</taxon>
    </lineage>
</organism>
<gene>
    <name evidence="1" type="ORF">AZ78_5077</name>
</gene>
<accession>A0A108U4H4</accession>
<dbReference type="RefSeq" id="WP_160329686.1">
    <property type="nucleotide sequence ID" value="NZ_JAJA02000002.1"/>
</dbReference>
<dbReference type="Proteomes" id="UP000023435">
    <property type="component" value="Unassembled WGS sequence"/>
</dbReference>
<protein>
    <submittedName>
        <fullName evidence="1">Uncharacterized protein</fullName>
    </submittedName>
</protein>
<name>A0A108U4H4_9GAMM</name>
<evidence type="ECO:0000313" key="1">
    <source>
        <dbReference type="EMBL" id="KWS02410.1"/>
    </source>
</evidence>
<dbReference type="EMBL" id="JAJA02000002">
    <property type="protein sequence ID" value="KWS02410.1"/>
    <property type="molecule type" value="Genomic_DNA"/>
</dbReference>
<sequence length="46" mass="4472">MLVAATDVFEGAAAPAAKLADAMLATNPGDAGLKAAIAEFGKASRP</sequence>
<dbReference type="AlphaFoldDB" id="A0A108U4H4"/>
<reference evidence="1 2" key="1">
    <citation type="journal article" date="2014" name="Genome Announc.">
        <title>Draft Genome Sequence of Lysobacter capsici AZ78, a Bacterium Antagonistic to Plant-Pathogenic Oomycetes.</title>
        <authorList>
            <person name="Puopolo G."/>
            <person name="Sonego P."/>
            <person name="Engelen K."/>
            <person name="Pertot I."/>
        </authorList>
    </citation>
    <scope>NUCLEOTIDE SEQUENCE [LARGE SCALE GENOMIC DNA]</scope>
    <source>
        <strain evidence="1 2">AZ78</strain>
    </source>
</reference>
<proteinExistence type="predicted"/>
<keyword evidence="2" id="KW-1185">Reference proteome</keyword>
<evidence type="ECO:0000313" key="2">
    <source>
        <dbReference type="Proteomes" id="UP000023435"/>
    </source>
</evidence>
<comment type="caution">
    <text evidence="1">The sequence shown here is derived from an EMBL/GenBank/DDBJ whole genome shotgun (WGS) entry which is preliminary data.</text>
</comment>